<keyword evidence="10" id="KW-0560">Oxidoreductase</keyword>
<protein>
    <submittedName>
        <fullName evidence="10">Putative cytochrome c oxidase subunit 3</fullName>
        <ecNumber evidence="10">1.9.3.1</ecNumber>
    </submittedName>
</protein>
<dbReference type="Proteomes" id="UP000414233">
    <property type="component" value="Unassembled WGS sequence"/>
</dbReference>
<reference evidence="10 11" key="1">
    <citation type="submission" date="2019-08" db="EMBL/GenBank/DDBJ databases">
        <authorList>
            <person name="Peeters C."/>
        </authorList>
    </citation>
    <scope>NUCLEOTIDE SEQUENCE [LARGE SCALE GENOMIC DNA]</scope>
    <source>
        <strain evidence="10 11">LMG 30175</strain>
    </source>
</reference>
<dbReference type="EC" id="1.9.3.1" evidence="10"/>
<dbReference type="GO" id="GO:0005886">
    <property type="term" value="C:plasma membrane"/>
    <property type="evidence" value="ECO:0007669"/>
    <property type="project" value="UniProtKB-SubCell"/>
</dbReference>
<evidence type="ECO:0000256" key="5">
    <source>
        <dbReference type="ARBA" id="ARBA00023136"/>
    </source>
</evidence>
<evidence type="ECO:0000256" key="1">
    <source>
        <dbReference type="ARBA" id="ARBA00004141"/>
    </source>
</evidence>
<feature type="region of interest" description="Disordered" evidence="7">
    <location>
        <begin position="1"/>
        <end position="20"/>
    </location>
</feature>
<evidence type="ECO:0000313" key="10">
    <source>
        <dbReference type="EMBL" id="VVE44904.1"/>
    </source>
</evidence>
<comment type="subcellular location">
    <subcellularLocation>
        <location evidence="6">Cell membrane</location>
        <topology evidence="6">Multi-pass membrane protein</topology>
    </subcellularLocation>
    <subcellularLocation>
        <location evidence="1">Membrane</location>
        <topology evidence="1">Multi-pass membrane protein</topology>
    </subcellularLocation>
</comment>
<feature type="transmembrane region" description="Helical" evidence="8">
    <location>
        <begin position="102"/>
        <end position="123"/>
    </location>
</feature>
<dbReference type="InterPro" id="IPR013833">
    <property type="entry name" value="Cyt_c_oxidase_su3_a-hlx"/>
</dbReference>
<evidence type="ECO:0000259" key="9">
    <source>
        <dbReference type="PROSITE" id="PS50253"/>
    </source>
</evidence>
<comment type="similarity">
    <text evidence="2 6">Belongs to the cytochrome c oxidase subunit 3 family.</text>
</comment>
<dbReference type="InterPro" id="IPR035973">
    <property type="entry name" value="Cyt_c_oxidase_su3-like_sf"/>
</dbReference>
<evidence type="ECO:0000256" key="8">
    <source>
        <dbReference type="SAM" id="Phobius"/>
    </source>
</evidence>
<accession>A0A5E4Y8D9</accession>
<feature type="transmembrane region" description="Helical" evidence="8">
    <location>
        <begin position="138"/>
        <end position="160"/>
    </location>
</feature>
<dbReference type="GO" id="GO:0004129">
    <property type="term" value="F:cytochrome-c oxidase activity"/>
    <property type="evidence" value="ECO:0007669"/>
    <property type="project" value="InterPro"/>
</dbReference>
<keyword evidence="3 6" id="KW-0812">Transmembrane</keyword>
<proteinExistence type="inferred from homology"/>
<dbReference type="GO" id="GO:0016491">
    <property type="term" value="F:oxidoreductase activity"/>
    <property type="evidence" value="ECO:0007669"/>
    <property type="project" value="UniProtKB-KW"/>
</dbReference>
<keyword evidence="4 8" id="KW-1133">Transmembrane helix</keyword>
<feature type="transmembrane region" description="Helical" evidence="8">
    <location>
        <begin position="69"/>
        <end position="90"/>
    </location>
</feature>
<dbReference type="AlphaFoldDB" id="A0A5E4Y8D9"/>
<dbReference type="EMBL" id="CABPRZ010000022">
    <property type="protein sequence ID" value="VVE44904.1"/>
    <property type="molecule type" value="Genomic_DNA"/>
</dbReference>
<dbReference type="GO" id="GO:0019646">
    <property type="term" value="P:aerobic electron transport chain"/>
    <property type="evidence" value="ECO:0007669"/>
    <property type="project" value="InterPro"/>
</dbReference>
<evidence type="ECO:0000256" key="2">
    <source>
        <dbReference type="ARBA" id="ARBA00010581"/>
    </source>
</evidence>
<evidence type="ECO:0000313" key="11">
    <source>
        <dbReference type="Proteomes" id="UP000414233"/>
    </source>
</evidence>
<evidence type="ECO:0000256" key="7">
    <source>
        <dbReference type="SAM" id="MobiDB-lite"/>
    </source>
</evidence>
<evidence type="ECO:0000256" key="4">
    <source>
        <dbReference type="ARBA" id="ARBA00022989"/>
    </source>
</evidence>
<organism evidence="10 11">
    <name type="scientific">Pandoraea terrae</name>
    <dbReference type="NCBI Taxonomy" id="1537710"/>
    <lineage>
        <taxon>Bacteria</taxon>
        <taxon>Pseudomonadati</taxon>
        <taxon>Pseudomonadota</taxon>
        <taxon>Betaproteobacteria</taxon>
        <taxon>Burkholderiales</taxon>
        <taxon>Burkholderiaceae</taxon>
        <taxon>Pandoraea</taxon>
    </lineage>
</organism>
<sequence>MRSMPAYYPPDPSGTNGAPHRKTSAAQVALWWLMGVIGMLFTLMLTAYVMRMSYGDWQPIPAGTSITPLWGTTALLVLACAMLQAAVHASRHGELLRAQRRWAIAGLAAAAFLAGQLWVWHLLGLRHFDVAGNPANSFFYLLTGLHGLHVAGGLLVWAALARRRLSPATRAHRLALTAQYWHFLLALWLVLFAAIANLTPAIAQRLCGVG</sequence>
<dbReference type="PANTHER" id="PTHR11403">
    <property type="entry name" value="CYTOCHROME C OXIDASE SUBUNIT III"/>
    <property type="match status" value="1"/>
</dbReference>
<gene>
    <name evidence="10" type="primary">ctaE_2</name>
    <name evidence="10" type="ORF">PTE30175_04253</name>
</gene>
<keyword evidence="5 8" id="KW-0472">Membrane</keyword>
<feature type="transmembrane region" description="Helical" evidence="8">
    <location>
        <begin position="180"/>
        <end position="203"/>
    </location>
</feature>
<dbReference type="InterPro" id="IPR024791">
    <property type="entry name" value="Cyt_c/ubiquinol_Oxase_su3"/>
</dbReference>
<dbReference type="PROSITE" id="PS50253">
    <property type="entry name" value="COX3"/>
    <property type="match status" value="1"/>
</dbReference>
<keyword evidence="11" id="KW-1185">Reference proteome</keyword>
<dbReference type="Pfam" id="PF00510">
    <property type="entry name" value="COX3"/>
    <property type="match status" value="1"/>
</dbReference>
<dbReference type="OrthoDB" id="9808200at2"/>
<name>A0A5E4Y8D9_9BURK</name>
<dbReference type="InterPro" id="IPR000298">
    <property type="entry name" value="Cyt_c_oxidase-like_su3"/>
</dbReference>
<dbReference type="RefSeq" id="WP_150699043.1">
    <property type="nucleotide sequence ID" value="NZ_CABPRZ010000022.1"/>
</dbReference>
<dbReference type="PANTHER" id="PTHR11403:SF10">
    <property type="entry name" value="CYTOCHROME C OXIDASE"/>
    <property type="match status" value="1"/>
</dbReference>
<evidence type="ECO:0000256" key="6">
    <source>
        <dbReference type="RuleBase" id="RU003376"/>
    </source>
</evidence>
<dbReference type="SUPFAM" id="SSF81452">
    <property type="entry name" value="Cytochrome c oxidase subunit III-like"/>
    <property type="match status" value="1"/>
</dbReference>
<feature type="transmembrane region" description="Helical" evidence="8">
    <location>
        <begin position="29"/>
        <end position="49"/>
    </location>
</feature>
<dbReference type="Gene3D" id="1.20.120.80">
    <property type="entry name" value="Cytochrome c oxidase, subunit III, four-helix bundle"/>
    <property type="match status" value="1"/>
</dbReference>
<feature type="domain" description="Heme-copper oxidase subunit III family profile" evidence="9">
    <location>
        <begin position="39"/>
        <end position="200"/>
    </location>
</feature>
<evidence type="ECO:0000256" key="3">
    <source>
        <dbReference type="ARBA" id="ARBA00022692"/>
    </source>
</evidence>